<evidence type="ECO:0000256" key="4">
    <source>
        <dbReference type="ARBA" id="ARBA00022777"/>
    </source>
</evidence>
<evidence type="ECO:0000256" key="1">
    <source>
        <dbReference type="ARBA" id="ARBA00022527"/>
    </source>
</evidence>
<evidence type="ECO:0000256" key="6">
    <source>
        <dbReference type="PROSITE-ProRule" id="PRU10141"/>
    </source>
</evidence>
<dbReference type="Pfam" id="PF00069">
    <property type="entry name" value="Pkinase"/>
    <property type="match status" value="2"/>
</dbReference>
<dbReference type="GO" id="GO:0005524">
    <property type="term" value="F:ATP binding"/>
    <property type="evidence" value="ECO:0007669"/>
    <property type="project" value="UniProtKB-UniRule"/>
</dbReference>
<dbReference type="Gene3D" id="1.10.510.10">
    <property type="entry name" value="Transferase(Phosphotransferase) domain 1"/>
    <property type="match status" value="2"/>
</dbReference>
<feature type="compositionally biased region" description="Polar residues" evidence="7">
    <location>
        <begin position="217"/>
        <end position="226"/>
    </location>
</feature>
<gene>
    <name evidence="9" type="ORF">LSCM4_04908</name>
</gene>
<reference evidence="10" key="1">
    <citation type="journal article" date="2021" name="Microbiol. Resour. Announc.">
        <title>LGAAP: Leishmaniinae Genome Assembly and Annotation Pipeline.</title>
        <authorList>
            <person name="Almutairi H."/>
            <person name="Urbaniak M.D."/>
            <person name="Bates M.D."/>
            <person name="Jariyapan N."/>
            <person name="Kwakye-Nuako G."/>
            <person name="Thomaz-Soccol V."/>
            <person name="Al-Salem W.S."/>
            <person name="Dillon R.J."/>
            <person name="Bates P.A."/>
            <person name="Gatherer D."/>
        </authorList>
    </citation>
    <scope>NUCLEOTIDE SEQUENCE [LARGE SCALE GENOMIC DNA]</scope>
</reference>
<evidence type="ECO:0000256" key="2">
    <source>
        <dbReference type="ARBA" id="ARBA00022679"/>
    </source>
</evidence>
<feature type="compositionally biased region" description="Polar residues" evidence="7">
    <location>
        <begin position="168"/>
        <end position="186"/>
    </location>
</feature>
<dbReference type="EMBL" id="JAFHLR010000014">
    <property type="protein sequence ID" value="KAG5483755.1"/>
    <property type="molecule type" value="Genomic_DNA"/>
</dbReference>
<dbReference type="SUPFAM" id="SSF56112">
    <property type="entry name" value="Protein kinase-like (PK-like)"/>
    <property type="match status" value="1"/>
</dbReference>
<keyword evidence="2" id="KW-0808">Transferase</keyword>
<comment type="caution">
    <text evidence="9">The sequence shown here is derived from an EMBL/GenBank/DDBJ whole genome shotgun (WGS) entry which is preliminary data.</text>
</comment>
<dbReference type="SMART" id="SM00220">
    <property type="entry name" value="S_TKc"/>
    <property type="match status" value="1"/>
</dbReference>
<proteinExistence type="predicted"/>
<keyword evidence="5 6" id="KW-0067">ATP-binding</keyword>
<dbReference type="InterPro" id="IPR017441">
    <property type="entry name" value="Protein_kinase_ATP_BS"/>
</dbReference>
<feature type="region of interest" description="Disordered" evidence="7">
    <location>
        <begin position="522"/>
        <end position="591"/>
    </location>
</feature>
<feature type="domain" description="Protein kinase" evidence="8">
    <location>
        <begin position="354"/>
        <end position="836"/>
    </location>
</feature>
<keyword evidence="4" id="KW-0418">Kinase</keyword>
<dbReference type="InterPro" id="IPR050494">
    <property type="entry name" value="Ser_Thr_dual-spec_kinase"/>
</dbReference>
<dbReference type="PANTHER" id="PTHR24058:SF131">
    <property type="entry name" value="KINASE, PUTATIVE-RELATED"/>
    <property type="match status" value="1"/>
</dbReference>
<evidence type="ECO:0000256" key="5">
    <source>
        <dbReference type="ARBA" id="ARBA00022840"/>
    </source>
</evidence>
<dbReference type="GO" id="GO:0004674">
    <property type="term" value="F:protein serine/threonine kinase activity"/>
    <property type="evidence" value="ECO:0007669"/>
    <property type="project" value="UniProtKB-KW"/>
</dbReference>
<accession>A0A836KUY3</accession>
<feature type="region of interest" description="Disordered" evidence="7">
    <location>
        <begin position="846"/>
        <end position="887"/>
    </location>
</feature>
<dbReference type="Proteomes" id="UP000674143">
    <property type="component" value="Unassembled WGS sequence"/>
</dbReference>
<protein>
    <recommendedName>
        <fullName evidence="8">Protein kinase domain-containing protein</fullName>
    </recommendedName>
</protein>
<sequence>MTSGVAFDRLESTSGGAAYAQPGVGHLSVRQHHHVPPSRPQQQQQIPPSSSLTRSAGRSGPSTTAPSSLSTAQYASPPPPPTAVTVTSAAVPVGSSYAYWRGTTGVVGSSSRRRRSGSGRSGGGGGHGGNRRRSSSGPRRHTSQAQQQQQRTRGDASAALSVEHPAASSVTETVTGLVSSPHSTMLESCGRLSSPSWPPPPPPSAVTVASAPVTSSGATLVSTHASHPSRKGGSGGAYSPRSSAAAAPAGGSTSSMPPPPSASGAAVSKVQGSMSGIVAPASATSARLIRPNGEERPTVALSQNIMSVYEAINTLFYQERQLLLTAPAKYAARKYEDAAGHYVTYPGEEIADRYVVKEVIGKGSFGTVLHCVDQKYNEAVAVKVIRSGPYFESQGWFEAQVVAHLNNDPALQNLVVQLRKVFLWKGHMVLVFEPLSFSLYRLITLTKYNGVSLDLTRKFAYQMIKVLLVLEQHQPPIIHCDLKPENVLLRDPSRSEVRVIDFGSACYQQQAKWTLPPAQVVLPSTSPSSSPGPPWDSTAEGSSRGAKPTLAADGDGGGAPQSQSKGQLSRPQATAGPAIASTDGPLASSAAAPTTVEAAAVKRADDAVPTSAGAATSGGGDIIMPKYIQSRYYRSPEVILELGYTTAIDRWSLGCFLVEMHTGVPLFPGKNEGDMVAYFTSILGPLPDYMIAASPKRTQLYHTCPAEPPSNGSGGESAHGVATAGADTSADAPPALTPMSSAPGHALGSPFFLRAPRVQGEGAAAAAVTAASSNSSPLSLEEILGVHKGGPRGCRAGQPGHDEAAYEVFCDFIHKLLQYDPRKRVSCQQAIQHPFLEPIRALKSRPVVTPSAVPGTGGGSQEAASSAPPPLMPEPQQQDGAKQHELA</sequence>
<evidence type="ECO:0000313" key="10">
    <source>
        <dbReference type="Proteomes" id="UP000674143"/>
    </source>
</evidence>
<feature type="region of interest" description="Disordered" evidence="7">
    <location>
        <begin position="1"/>
        <end position="268"/>
    </location>
</feature>
<keyword evidence="10" id="KW-1185">Reference proteome</keyword>
<dbReference type="PANTHER" id="PTHR24058">
    <property type="entry name" value="DUAL SPECIFICITY PROTEIN KINASE"/>
    <property type="match status" value="1"/>
</dbReference>
<name>A0A836KUY3_9TRYP</name>
<feature type="region of interest" description="Disordered" evidence="7">
    <location>
        <begin position="704"/>
        <end position="734"/>
    </location>
</feature>
<feature type="compositionally biased region" description="Low complexity" evidence="7">
    <location>
        <begin position="40"/>
        <end position="51"/>
    </location>
</feature>
<feature type="compositionally biased region" description="Low complexity" evidence="7">
    <location>
        <begin position="237"/>
        <end position="255"/>
    </location>
</feature>
<dbReference type="InterPro" id="IPR000719">
    <property type="entry name" value="Prot_kinase_dom"/>
</dbReference>
<dbReference type="InterPro" id="IPR011009">
    <property type="entry name" value="Kinase-like_dom_sf"/>
</dbReference>
<dbReference type="PROSITE" id="PS00108">
    <property type="entry name" value="PROTEIN_KINASE_ST"/>
    <property type="match status" value="1"/>
</dbReference>
<keyword evidence="1" id="KW-0723">Serine/threonine-protein kinase</keyword>
<reference evidence="10" key="2">
    <citation type="journal article" date="2021" name="Sci. Data">
        <title>Chromosome-scale genome sequencing, assembly and annotation of six genomes from subfamily Leishmaniinae.</title>
        <authorList>
            <person name="Almutairi H."/>
            <person name="Urbaniak M.D."/>
            <person name="Bates M.D."/>
            <person name="Jariyapan N."/>
            <person name="Kwakye-Nuako G."/>
            <person name="Thomaz Soccol V."/>
            <person name="Al-Salem W.S."/>
            <person name="Dillon R.J."/>
            <person name="Bates P.A."/>
            <person name="Gatherer D."/>
        </authorList>
    </citation>
    <scope>NUCLEOTIDE SEQUENCE [LARGE SCALE GENOMIC DNA]</scope>
</reference>
<dbReference type="PROSITE" id="PS00107">
    <property type="entry name" value="PROTEIN_KINASE_ATP"/>
    <property type="match status" value="1"/>
</dbReference>
<dbReference type="GeneID" id="92360819"/>
<evidence type="ECO:0000313" key="9">
    <source>
        <dbReference type="EMBL" id="KAG5483755.1"/>
    </source>
</evidence>
<feature type="compositionally biased region" description="Low complexity" evidence="7">
    <location>
        <begin position="83"/>
        <end position="110"/>
    </location>
</feature>
<dbReference type="AlphaFoldDB" id="A0A836KUY3"/>
<evidence type="ECO:0000256" key="7">
    <source>
        <dbReference type="SAM" id="MobiDB-lite"/>
    </source>
</evidence>
<feature type="binding site" evidence="6">
    <location>
        <position position="383"/>
    </location>
    <ligand>
        <name>ATP</name>
        <dbReference type="ChEBI" id="CHEBI:30616"/>
    </ligand>
</feature>
<evidence type="ECO:0000259" key="8">
    <source>
        <dbReference type="PROSITE" id="PS50011"/>
    </source>
</evidence>
<feature type="compositionally biased region" description="Polar residues" evidence="7">
    <location>
        <begin position="560"/>
        <end position="572"/>
    </location>
</feature>
<evidence type="ECO:0000256" key="3">
    <source>
        <dbReference type="ARBA" id="ARBA00022741"/>
    </source>
</evidence>
<dbReference type="RefSeq" id="XP_067064694.1">
    <property type="nucleotide sequence ID" value="XM_067206885.1"/>
</dbReference>
<feature type="compositionally biased region" description="Basic residues" evidence="7">
    <location>
        <begin position="129"/>
        <end position="142"/>
    </location>
</feature>
<dbReference type="InterPro" id="IPR008271">
    <property type="entry name" value="Ser/Thr_kinase_AS"/>
</dbReference>
<dbReference type="KEGG" id="loi:92360819"/>
<organism evidence="9 10">
    <name type="scientific">Leishmania orientalis</name>
    <dbReference type="NCBI Taxonomy" id="2249476"/>
    <lineage>
        <taxon>Eukaryota</taxon>
        <taxon>Discoba</taxon>
        <taxon>Euglenozoa</taxon>
        <taxon>Kinetoplastea</taxon>
        <taxon>Metakinetoplastina</taxon>
        <taxon>Trypanosomatida</taxon>
        <taxon>Trypanosomatidae</taxon>
        <taxon>Leishmaniinae</taxon>
        <taxon>Leishmania</taxon>
    </lineage>
</organism>
<feature type="compositionally biased region" description="Low complexity" evidence="7">
    <location>
        <begin position="59"/>
        <end position="72"/>
    </location>
</feature>
<dbReference type="PROSITE" id="PS50011">
    <property type="entry name" value="PROTEIN_KINASE_DOM"/>
    <property type="match status" value="1"/>
</dbReference>
<keyword evidence="3 6" id="KW-0547">Nucleotide-binding</keyword>
<feature type="compositionally biased region" description="Low complexity" evidence="7">
    <location>
        <begin position="205"/>
        <end position="216"/>
    </location>
</feature>
<feature type="compositionally biased region" description="Gly residues" evidence="7">
    <location>
        <begin position="119"/>
        <end position="128"/>
    </location>
</feature>